<sequence>MKLDLSLMQWSFNKSFNSDSKIRILFFPYACGGASIYRNWQKFFPFDIDVIPIQLPGRENRITEKPYTNIDELTTDLVDILNPLYDKPIAFFGHSMGSLISYELSVKLQQFGIKPVHLFVSAHLAPHKSNHDTRDHLLSDDQLINRLRELSFTPEPVLQNKDLMNLLLPVIRADFSMCENYNFINRPALRCPITVFGGTRDKEVSTNELDEWKYLTNDSFSKVVIDGDHFFVHNHASTITTNIIERLGLI</sequence>
<organism evidence="3 4">
    <name type="scientific">Cytobacillus purgationiresistens</name>
    <dbReference type="NCBI Taxonomy" id="863449"/>
    <lineage>
        <taxon>Bacteria</taxon>
        <taxon>Bacillati</taxon>
        <taxon>Bacillota</taxon>
        <taxon>Bacilli</taxon>
        <taxon>Bacillales</taxon>
        <taxon>Bacillaceae</taxon>
        <taxon>Cytobacillus</taxon>
    </lineage>
</organism>
<proteinExistence type="inferred from homology"/>
<dbReference type="PANTHER" id="PTHR11487:SF0">
    <property type="entry name" value="S-ACYL FATTY ACID SYNTHASE THIOESTERASE, MEDIUM CHAIN"/>
    <property type="match status" value="1"/>
</dbReference>
<comment type="caution">
    <text evidence="3">The sequence shown here is derived from an EMBL/GenBank/DDBJ whole genome shotgun (WGS) entry which is preliminary data.</text>
</comment>
<dbReference type="Proteomes" id="UP001238088">
    <property type="component" value="Unassembled WGS sequence"/>
</dbReference>
<gene>
    <name evidence="3" type="ORF">J2S17_005660</name>
</gene>
<protein>
    <submittedName>
        <fullName evidence="3">Surfactin synthase thioesterase subunit</fullName>
    </submittedName>
</protein>
<comment type="similarity">
    <text evidence="1">Belongs to the thioesterase family.</text>
</comment>
<accession>A0ABU0AR96</accession>
<dbReference type="Gene3D" id="3.40.50.1820">
    <property type="entry name" value="alpha/beta hydrolase"/>
    <property type="match status" value="1"/>
</dbReference>
<dbReference type="InterPro" id="IPR001031">
    <property type="entry name" value="Thioesterase"/>
</dbReference>
<dbReference type="Pfam" id="PF00975">
    <property type="entry name" value="Thioesterase"/>
    <property type="match status" value="1"/>
</dbReference>
<dbReference type="InterPro" id="IPR012223">
    <property type="entry name" value="TEII"/>
</dbReference>
<evidence type="ECO:0000313" key="3">
    <source>
        <dbReference type="EMBL" id="MDQ0273728.1"/>
    </source>
</evidence>
<keyword evidence="4" id="KW-1185">Reference proteome</keyword>
<name>A0ABU0AR96_9BACI</name>
<dbReference type="RefSeq" id="WP_307480224.1">
    <property type="nucleotide sequence ID" value="NZ_JAUSUB010000047.1"/>
</dbReference>
<evidence type="ECO:0000256" key="1">
    <source>
        <dbReference type="ARBA" id="ARBA00007169"/>
    </source>
</evidence>
<dbReference type="PANTHER" id="PTHR11487">
    <property type="entry name" value="THIOESTERASE"/>
    <property type="match status" value="1"/>
</dbReference>
<feature type="domain" description="Thioesterase" evidence="2">
    <location>
        <begin position="24"/>
        <end position="242"/>
    </location>
</feature>
<evidence type="ECO:0000313" key="4">
    <source>
        <dbReference type="Proteomes" id="UP001238088"/>
    </source>
</evidence>
<reference evidence="3 4" key="1">
    <citation type="submission" date="2023-07" db="EMBL/GenBank/DDBJ databases">
        <title>Genomic Encyclopedia of Type Strains, Phase IV (KMG-IV): sequencing the most valuable type-strain genomes for metagenomic binning, comparative biology and taxonomic classification.</title>
        <authorList>
            <person name="Goeker M."/>
        </authorList>
    </citation>
    <scope>NUCLEOTIDE SEQUENCE [LARGE SCALE GENOMIC DNA]</scope>
    <source>
        <strain evidence="3 4">DSM 23494</strain>
    </source>
</reference>
<evidence type="ECO:0000259" key="2">
    <source>
        <dbReference type="Pfam" id="PF00975"/>
    </source>
</evidence>
<dbReference type="EMBL" id="JAUSUB010000047">
    <property type="protein sequence ID" value="MDQ0273728.1"/>
    <property type="molecule type" value="Genomic_DNA"/>
</dbReference>
<dbReference type="SUPFAM" id="SSF53474">
    <property type="entry name" value="alpha/beta-Hydrolases"/>
    <property type="match status" value="1"/>
</dbReference>
<dbReference type="InterPro" id="IPR029058">
    <property type="entry name" value="AB_hydrolase_fold"/>
</dbReference>